<feature type="compositionally biased region" description="Basic and acidic residues" evidence="1">
    <location>
        <begin position="101"/>
        <end position="118"/>
    </location>
</feature>
<gene>
    <name evidence="2" type="ORF">E2C01_015261</name>
</gene>
<feature type="compositionally biased region" description="Basic residues" evidence="1">
    <location>
        <begin position="73"/>
        <end position="97"/>
    </location>
</feature>
<reference evidence="2 3" key="1">
    <citation type="submission" date="2019-05" db="EMBL/GenBank/DDBJ databases">
        <title>Another draft genome of Portunus trituberculatus and its Hox gene families provides insights of decapod evolution.</title>
        <authorList>
            <person name="Jeong J.-H."/>
            <person name="Song I."/>
            <person name="Kim S."/>
            <person name="Choi T."/>
            <person name="Kim D."/>
            <person name="Ryu S."/>
            <person name="Kim W."/>
        </authorList>
    </citation>
    <scope>NUCLEOTIDE SEQUENCE [LARGE SCALE GENOMIC DNA]</scope>
    <source>
        <tissue evidence="2">Muscle</tissue>
    </source>
</reference>
<evidence type="ECO:0000313" key="2">
    <source>
        <dbReference type="EMBL" id="MPC22251.1"/>
    </source>
</evidence>
<protein>
    <submittedName>
        <fullName evidence="2">Uncharacterized protein</fullName>
    </submittedName>
</protein>
<organism evidence="2 3">
    <name type="scientific">Portunus trituberculatus</name>
    <name type="common">Swimming crab</name>
    <name type="synonym">Neptunus trituberculatus</name>
    <dbReference type="NCBI Taxonomy" id="210409"/>
    <lineage>
        <taxon>Eukaryota</taxon>
        <taxon>Metazoa</taxon>
        <taxon>Ecdysozoa</taxon>
        <taxon>Arthropoda</taxon>
        <taxon>Crustacea</taxon>
        <taxon>Multicrustacea</taxon>
        <taxon>Malacostraca</taxon>
        <taxon>Eumalacostraca</taxon>
        <taxon>Eucarida</taxon>
        <taxon>Decapoda</taxon>
        <taxon>Pleocyemata</taxon>
        <taxon>Brachyura</taxon>
        <taxon>Eubrachyura</taxon>
        <taxon>Portunoidea</taxon>
        <taxon>Portunidae</taxon>
        <taxon>Portuninae</taxon>
        <taxon>Portunus</taxon>
    </lineage>
</organism>
<accession>A0A5B7DKV6</accession>
<proteinExistence type="predicted"/>
<dbReference type="EMBL" id="VSRR010001066">
    <property type="protein sequence ID" value="MPC22251.1"/>
    <property type="molecule type" value="Genomic_DNA"/>
</dbReference>
<feature type="compositionally biased region" description="Gly residues" evidence="1">
    <location>
        <begin position="44"/>
        <end position="55"/>
    </location>
</feature>
<keyword evidence="3" id="KW-1185">Reference proteome</keyword>
<comment type="caution">
    <text evidence="2">The sequence shown here is derived from an EMBL/GenBank/DDBJ whole genome shotgun (WGS) entry which is preliminary data.</text>
</comment>
<feature type="compositionally biased region" description="Basic residues" evidence="1">
    <location>
        <begin position="56"/>
        <end position="65"/>
    </location>
</feature>
<evidence type="ECO:0000256" key="1">
    <source>
        <dbReference type="SAM" id="MobiDB-lite"/>
    </source>
</evidence>
<name>A0A5B7DKV6_PORTR</name>
<feature type="region of interest" description="Disordered" evidence="1">
    <location>
        <begin position="39"/>
        <end position="129"/>
    </location>
</feature>
<evidence type="ECO:0000313" key="3">
    <source>
        <dbReference type="Proteomes" id="UP000324222"/>
    </source>
</evidence>
<dbReference type="Proteomes" id="UP000324222">
    <property type="component" value="Unassembled WGS sequence"/>
</dbReference>
<dbReference type="AlphaFoldDB" id="A0A5B7DKV6"/>
<sequence>MVLKRLIRETPAMGSPNLLIIDPGLRLSDKASLEKKLVPYAGAEAGGGVGGGGRGRGTRREKKRRRTEEGKKTWRGSRRQEKKRKRRIRRRRRRRRSIQGLDREGETMPSKGQERLRDNSGVLLSGEES</sequence>